<feature type="region of interest" description="Disordered" evidence="1">
    <location>
        <begin position="166"/>
        <end position="199"/>
    </location>
</feature>
<keyword evidence="2" id="KW-0472">Membrane</keyword>
<feature type="region of interest" description="Disordered" evidence="1">
    <location>
        <begin position="121"/>
        <end position="152"/>
    </location>
</feature>
<evidence type="ECO:0000313" key="4">
    <source>
        <dbReference type="Proteomes" id="UP001175226"/>
    </source>
</evidence>
<feature type="region of interest" description="Disordered" evidence="1">
    <location>
        <begin position="567"/>
        <end position="607"/>
    </location>
</feature>
<keyword evidence="2" id="KW-0812">Transmembrane</keyword>
<feature type="compositionally biased region" description="Basic and acidic residues" evidence="1">
    <location>
        <begin position="644"/>
        <end position="657"/>
    </location>
</feature>
<dbReference type="AlphaFoldDB" id="A0AA39JSH2"/>
<accession>A0AA39JSH2</accession>
<reference evidence="3" key="1">
    <citation type="submission" date="2023-06" db="EMBL/GenBank/DDBJ databases">
        <authorList>
            <consortium name="Lawrence Berkeley National Laboratory"/>
            <person name="Ahrendt S."/>
            <person name="Sahu N."/>
            <person name="Indic B."/>
            <person name="Wong-Bajracharya J."/>
            <person name="Merenyi Z."/>
            <person name="Ke H.-M."/>
            <person name="Monk M."/>
            <person name="Kocsube S."/>
            <person name="Drula E."/>
            <person name="Lipzen A."/>
            <person name="Balint B."/>
            <person name="Henrissat B."/>
            <person name="Andreopoulos B."/>
            <person name="Martin F.M."/>
            <person name="Harder C.B."/>
            <person name="Rigling D."/>
            <person name="Ford K.L."/>
            <person name="Foster G.D."/>
            <person name="Pangilinan J."/>
            <person name="Papanicolaou A."/>
            <person name="Barry K."/>
            <person name="LaButti K."/>
            <person name="Viragh M."/>
            <person name="Koriabine M."/>
            <person name="Yan M."/>
            <person name="Riley R."/>
            <person name="Champramary S."/>
            <person name="Plett K.L."/>
            <person name="Tsai I.J."/>
            <person name="Slot J."/>
            <person name="Sipos G."/>
            <person name="Plett J."/>
            <person name="Nagy L.G."/>
            <person name="Grigoriev I.V."/>
        </authorList>
    </citation>
    <scope>NUCLEOTIDE SEQUENCE</scope>
    <source>
        <strain evidence="3">FPL87.14</strain>
    </source>
</reference>
<protein>
    <submittedName>
        <fullName evidence="3">Uncharacterized protein</fullName>
    </submittedName>
</protein>
<organism evidence="3 4">
    <name type="scientific">Armillaria borealis</name>
    <dbReference type="NCBI Taxonomy" id="47425"/>
    <lineage>
        <taxon>Eukaryota</taxon>
        <taxon>Fungi</taxon>
        <taxon>Dikarya</taxon>
        <taxon>Basidiomycota</taxon>
        <taxon>Agaricomycotina</taxon>
        <taxon>Agaricomycetes</taxon>
        <taxon>Agaricomycetidae</taxon>
        <taxon>Agaricales</taxon>
        <taxon>Marasmiineae</taxon>
        <taxon>Physalacriaceae</taxon>
        <taxon>Armillaria</taxon>
    </lineage>
</organism>
<dbReference type="Proteomes" id="UP001175226">
    <property type="component" value="Unassembled WGS sequence"/>
</dbReference>
<feature type="compositionally biased region" description="Basic and acidic residues" evidence="1">
    <location>
        <begin position="569"/>
        <end position="579"/>
    </location>
</feature>
<name>A0AA39JSH2_9AGAR</name>
<feature type="transmembrane region" description="Helical" evidence="2">
    <location>
        <begin position="473"/>
        <end position="505"/>
    </location>
</feature>
<feature type="region of interest" description="Disordered" evidence="1">
    <location>
        <begin position="1"/>
        <end position="106"/>
    </location>
</feature>
<feature type="region of interest" description="Disordered" evidence="1">
    <location>
        <begin position="633"/>
        <end position="663"/>
    </location>
</feature>
<keyword evidence="4" id="KW-1185">Reference proteome</keyword>
<feature type="compositionally biased region" description="Polar residues" evidence="1">
    <location>
        <begin position="121"/>
        <end position="136"/>
    </location>
</feature>
<keyword evidence="2" id="KW-1133">Transmembrane helix</keyword>
<feature type="compositionally biased region" description="Polar residues" evidence="1">
    <location>
        <begin position="48"/>
        <end position="67"/>
    </location>
</feature>
<evidence type="ECO:0000256" key="2">
    <source>
        <dbReference type="SAM" id="Phobius"/>
    </source>
</evidence>
<evidence type="ECO:0000256" key="1">
    <source>
        <dbReference type="SAM" id="MobiDB-lite"/>
    </source>
</evidence>
<feature type="compositionally biased region" description="Low complexity" evidence="1">
    <location>
        <begin position="77"/>
        <end position="87"/>
    </location>
</feature>
<gene>
    <name evidence="3" type="ORF">EV421DRAFT_1785782</name>
</gene>
<proteinExistence type="predicted"/>
<feature type="transmembrane region" description="Helical" evidence="2">
    <location>
        <begin position="525"/>
        <end position="546"/>
    </location>
</feature>
<comment type="caution">
    <text evidence="3">The sequence shown here is derived from an EMBL/GenBank/DDBJ whole genome shotgun (WGS) entry which is preliminary data.</text>
</comment>
<feature type="compositionally biased region" description="Basic and acidic residues" evidence="1">
    <location>
        <begin position="184"/>
        <end position="195"/>
    </location>
</feature>
<feature type="compositionally biased region" description="Basic and acidic residues" evidence="1">
    <location>
        <begin position="588"/>
        <end position="597"/>
    </location>
</feature>
<sequence length="663" mass="73420">MEQQRIPFPRSRAASEVTPPRTADESVVDETFHSAVEPNDGGPGVEPSESTTDSFATSYSKLTSSDKLSALPPPNSPNLNRNRSPNPGASRGFRRSFEASGSLPSVRSAGDIDLIQSTWNSPRQSSHLVTRSNASDGSVGLDTPRNRASLDSDRISLPALHSVRNAFSRRNRGSDPTLPAQRTEQLRGETVESRSRSPSRAVSPLRIFQQWSQGRHRSHNNQTEEPFIPVDPFRAKSHFRLPGMPCFCVGQPSDDPETGTDHDCGQIKQHAESITTFVTQTLPRLFYLYALLRLPALYFSRVARIFEDAEVSRPDVQRMIDACSRPGYTIPLSSHVNVTSNAYRTSAAGVSGHVGAAALVADLDILPEDWAAPFVSPALVRFKHSWEAFIDTLLREWKTLNVVSALLLTAILTMFQIPNAASDPITRTAALLSLVCALMSVSYGCMYIVRFGTMRTMYRASRWAEEARKTNTVIWWNVWVMLAMPAVWLSWSMVYFIISILSFVWRTGSYVDPDEREGLSPTGALGPRIAITGVFLVGMAYLVLIVKTLKSYGTHWVLKSVGQVGVQEEEPRGRARERGTSSQASRRPRSERYDHVPEATARGTPDLRKDKVVEEVTEAEVKDSSRLRTLLGLGLNRNPPATSDLERGLPVEKDSLRRARSSG</sequence>
<feature type="transmembrane region" description="Helical" evidence="2">
    <location>
        <begin position="429"/>
        <end position="452"/>
    </location>
</feature>
<dbReference type="EMBL" id="JAUEPT010000010">
    <property type="protein sequence ID" value="KAK0448102.1"/>
    <property type="molecule type" value="Genomic_DNA"/>
</dbReference>
<evidence type="ECO:0000313" key="3">
    <source>
        <dbReference type="EMBL" id="KAK0448102.1"/>
    </source>
</evidence>
<feature type="transmembrane region" description="Helical" evidence="2">
    <location>
        <begin position="399"/>
        <end position="417"/>
    </location>
</feature>